<dbReference type="EMBL" id="BAABME010001027">
    <property type="protein sequence ID" value="GAA0147087.1"/>
    <property type="molecule type" value="Genomic_DNA"/>
</dbReference>
<evidence type="ECO:0000256" key="2">
    <source>
        <dbReference type="SAM" id="MobiDB-lite"/>
    </source>
</evidence>
<protein>
    <submittedName>
        <fullName evidence="3">Uncharacterized protein</fullName>
    </submittedName>
</protein>
<keyword evidence="1" id="KW-0175">Coiled coil</keyword>
<feature type="compositionally biased region" description="Acidic residues" evidence="2">
    <location>
        <begin position="160"/>
        <end position="184"/>
    </location>
</feature>
<sequence length="190" mass="21422">MTRASPEELNNSFSHFQLRATECTYGLSLKWKEAESSLAKLANEKSSLEERLNVALSQADNVESKIPTDFPRLKAQLDSSQLLLAGTEKRLEELSSRPSPEVVVKAFKKSDTYRDLLIDNTVSIIKEFNSEVYPKFHGIHSISPKFVKKTFRKEYVVDLTDSEEEDTESTDLGDDDSFDEDAPPEDALLA</sequence>
<evidence type="ECO:0000256" key="1">
    <source>
        <dbReference type="SAM" id="Coils"/>
    </source>
</evidence>
<evidence type="ECO:0000313" key="3">
    <source>
        <dbReference type="EMBL" id="GAA0147087.1"/>
    </source>
</evidence>
<dbReference type="Proteomes" id="UP001454036">
    <property type="component" value="Unassembled WGS sequence"/>
</dbReference>
<feature type="region of interest" description="Disordered" evidence="2">
    <location>
        <begin position="158"/>
        <end position="190"/>
    </location>
</feature>
<comment type="caution">
    <text evidence="3">The sequence shown here is derived from an EMBL/GenBank/DDBJ whole genome shotgun (WGS) entry which is preliminary data.</text>
</comment>
<feature type="coiled-coil region" evidence="1">
    <location>
        <begin position="31"/>
        <end position="97"/>
    </location>
</feature>
<dbReference type="AlphaFoldDB" id="A0AAV3PAR7"/>
<name>A0AAV3PAR7_LITER</name>
<accession>A0AAV3PAR7</accession>
<organism evidence="3 4">
    <name type="scientific">Lithospermum erythrorhizon</name>
    <name type="common">Purple gromwell</name>
    <name type="synonym">Lithospermum officinale var. erythrorhizon</name>
    <dbReference type="NCBI Taxonomy" id="34254"/>
    <lineage>
        <taxon>Eukaryota</taxon>
        <taxon>Viridiplantae</taxon>
        <taxon>Streptophyta</taxon>
        <taxon>Embryophyta</taxon>
        <taxon>Tracheophyta</taxon>
        <taxon>Spermatophyta</taxon>
        <taxon>Magnoliopsida</taxon>
        <taxon>eudicotyledons</taxon>
        <taxon>Gunneridae</taxon>
        <taxon>Pentapetalae</taxon>
        <taxon>asterids</taxon>
        <taxon>lamiids</taxon>
        <taxon>Boraginales</taxon>
        <taxon>Boraginaceae</taxon>
        <taxon>Boraginoideae</taxon>
        <taxon>Lithospermeae</taxon>
        <taxon>Lithospermum</taxon>
    </lineage>
</organism>
<gene>
    <name evidence="3" type="ORF">LIER_06874</name>
</gene>
<reference evidence="3 4" key="1">
    <citation type="submission" date="2024-01" db="EMBL/GenBank/DDBJ databases">
        <title>The complete chloroplast genome sequence of Lithospermum erythrorhizon: insights into the phylogenetic relationship among Boraginaceae species and the maternal lineages of purple gromwells.</title>
        <authorList>
            <person name="Okada T."/>
            <person name="Watanabe K."/>
        </authorList>
    </citation>
    <scope>NUCLEOTIDE SEQUENCE [LARGE SCALE GENOMIC DNA]</scope>
</reference>
<evidence type="ECO:0000313" key="4">
    <source>
        <dbReference type="Proteomes" id="UP001454036"/>
    </source>
</evidence>
<proteinExistence type="predicted"/>
<keyword evidence="4" id="KW-1185">Reference proteome</keyword>